<feature type="transmembrane region" description="Helical" evidence="1">
    <location>
        <begin position="126"/>
        <end position="143"/>
    </location>
</feature>
<evidence type="ECO:0000313" key="3">
    <source>
        <dbReference type="Proteomes" id="UP000502248"/>
    </source>
</evidence>
<keyword evidence="1" id="KW-0812">Transmembrane</keyword>
<dbReference type="EMBL" id="CP051680">
    <property type="protein sequence ID" value="QJD86350.1"/>
    <property type="molecule type" value="Genomic_DNA"/>
</dbReference>
<evidence type="ECO:0000256" key="1">
    <source>
        <dbReference type="SAM" id="Phobius"/>
    </source>
</evidence>
<keyword evidence="1" id="KW-1133">Transmembrane helix</keyword>
<reference evidence="2 3" key="1">
    <citation type="submission" date="2020-04" db="EMBL/GenBank/DDBJ databases">
        <title>Genome sequencing of novel species.</title>
        <authorList>
            <person name="Heo J."/>
            <person name="Kim S.-J."/>
            <person name="Kim J.-S."/>
            <person name="Hong S.-B."/>
            <person name="Kwon S.-W."/>
        </authorList>
    </citation>
    <scope>NUCLEOTIDE SEQUENCE [LARGE SCALE GENOMIC DNA]</scope>
    <source>
        <strain evidence="2 3">MFER-1</strain>
    </source>
</reference>
<dbReference type="AlphaFoldDB" id="A0A7Z2VNU9"/>
<gene>
    <name evidence="2" type="ORF">HH215_26420</name>
</gene>
<feature type="transmembrane region" description="Helical" evidence="1">
    <location>
        <begin position="84"/>
        <end position="105"/>
    </location>
</feature>
<accession>A0A7Z2VNU9</accession>
<proteinExistence type="predicted"/>
<organism evidence="2 3">
    <name type="scientific">Cohnella herbarum</name>
    <dbReference type="NCBI Taxonomy" id="2728023"/>
    <lineage>
        <taxon>Bacteria</taxon>
        <taxon>Bacillati</taxon>
        <taxon>Bacillota</taxon>
        <taxon>Bacilli</taxon>
        <taxon>Bacillales</taxon>
        <taxon>Paenibacillaceae</taxon>
        <taxon>Cohnella</taxon>
    </lineage>
</organism>
<protein>
    <submittedName>
        <fullName evidence="2">Uncharacterized protein</fullName>
    </submittedName>
</protein>
<keyword evidence="3" id="KW-1185">Reference proteome</keyword>
<feature type="transmembrane region" description="Helical" evidence="1">
    <location>
        <begin position="6"/>
        <end position="28"/>
    </location>
</feature>
<keyword evidence="1" id="KW-0472">Membrane</keyword>
<sequence length="255" mass="29592">MNDLTSILTFLQLPSGIIGVLALCIYLYKLNPVTLVTSSSIEKVLFTKEKRVSINVLSYFGQVIFSACIIALISLAFYYSKVQYFRIGTSISAILLCLGFVFFLVNNLREKHFKQVFENASIKTRYTVISLCLIYIGVMYLLMSYYLGSNMLYSVKYTEEIQIIAFTTFFSLFFSICILLPVTRIIIKFLDRNYRKIPNIFITDTNNKKWYIYHPIDKDKLLLGSSAILDESEEYIIRDRNEIITTYILIKEIDN</sequence>
<feature type="transmembrane region" description="Helical" evidence="1">
    <location>
        <begin position="163"/>
        <end position="187"/>
    </location>
</feature>
<dbReference type="Proteomes" id="UP000502248">
    <property type="component" value="Chromosome"/>
</dbReference>
<name>A0A7Z2VNU9_9BACL</name>
<dbReference type="RefSeq" id="WP_169282599.1">
    <property type="nucleotide sequence ID" value="NZ_CP051680.1"/>
</dbReference>
<dbReference type="KEGG" id="cheb:HH215_26420"/>
<evidence type="ECO:0000313" key="2">
    <source>
        <dbReference type="EMBL" id="QJD86350.1"/>
    </source>
</evidence>
<feature type="transmembrane region" description="Helical" evidence="1">
    <location>
        <begin position="56"/>
        <end position="78"/>
    </location>
</feature>